<feature type="coiled-coil region" evidence="1">
    <location>
        <begin position="13"/>
        <end position="117"/>
    </location>
</feature>
<organism evidence="5 6">
    <name type="scientific">Helicobacter saguini</name>
    <dbReference type="NCBI Taxonomy" id="1548018"/>
    <lineage>
        <taxon>Bacteria</taxon>
        <taxon>Pseudomonadati</taxon>
        <taxon>Campylobacterota</taxon>
        <taxon>Epsilonproteobacteria</taxon>
        <taxon>Campylobacterales</taxon>
        <taxon>Helicobacteraceae</taxon>
        <taxon>Helicobacter</taxon>
    </lineage>
</organism>
<evidence type="ECO:0000313" key="5">
    <source>
        <dbReference type="EMBL" id="TLD95228.1"/>
    </source>
</evidence>
<protein>
    <submittedName>
        <fullName evidence="4">Peptidoglycan DD-metalloendopeptidase family protein</fullName>
    </submittedName>
</protein>
<dbReference type="Proteomes" id="UP000029714">
    <property type="component" value="Unassembled WGS sequence"/>
</dbReference>
<reference evidence="4 7" key="4">
    <citation type="submission" date="2019-12" db="EMBL/GenBank/DDBJ databases">
        <title>Multi-Generational Helicobacter saguini Isolates.</title>
        <authorList>
            <person name="Mannion A."/>
            <person name="Shen Z."/>
            <person name="Fox J.G."/>
        </authorList>
    </citation>
    <scope>NUCLEOTIDE SEQUENCE [LARGE SCALE GENOMIC DNA]</scope>
    <source>
        <strain evidence="4">16-048</strain>
        <strain evidence="7">16-048 (F4)</strain>
    </source>
</reference>
<dbReference type="EMBL" id="JRMP02000003">
    <property type="protein sequence ID" value="TLD95228.1"/>
    <property type="molecule type" value="Genomic_DNA"/>
</dbReference>
<dbReference type="Proteomes" id="UP000477070">
    <property type="component" value="Unassembled WGS sequence"/>
</dbReference>
<dbReference type="InterPro" id="IPR011055">
    <property type="entry name" value="Dup_hybrid_motif"/>
</dbReference>
<keyword evidence="2" id="KW-0732">Signal</keyword>
<dbReference type="RefSeq" id="WP_034571940.1">
    <property type="nucleotide sequence ID" value="NZ_JRMP02000003.1"/>
</dbReference>
<evidence type="ECO:0000313" key="7">
    <source>
        <dbReference type="Proteomes" id="UP000477070"/>
    </source>
</evidence>
<dbReference type="STRING" id="1548018.LS64_07515"/>
<feature type="signal peptide" evidence="2">
    <location>
        <begin position="1"/>
        <end position="16"/>
    </location>
</feature>
<feature type="domain" description="M23ase beta-sheet core" evidence="3">
    <location>
        <begin position="385"/>
        <end position="474"/>
    </location>
</feature>
<proteinExistence type="predicted"/>
<name>A0A347VQ63_9HELI</name>
<evidence type="ECO:0000259" key="3">
    <source>
        <dbReference type="Pfam" id="PF01551"/>
    </source>
</evidence>
<accession>A0A347VQ63</accession>
<dbReference type="Gene3D" id="2.70.70.10">
    <property type="entry name" value="Glucose Permease (Domain IIA)"/>
    <property type="match status" value="1"/>
</dbReference>
<evidence type="ECO:0000256" key="1">
    <source>
        <dbReference type="SAM" id="Coils"/>
    </source>
</evidence>
<evidence type="ECO:0000313" key="4">
    <source>
        <dbReference type="EMBL" id="MWV70265.1"/>
    </source>
</evidence>
<dbReference type="EMBL" id="QBIU01000002">
    <property type="protein sequence ID" value="MWV70265.1"/>
    <property type="molecule type" value="Genomic_DNA"/>
</dbReference>
<feature type="chain" id="PRO_5033779773" evidence="2">
    <location>
        <begin position="17"/>
        <end position="481"/>
    </location>
</feature>
<dbReference type="Pfam" id="PF01551">
    <property type="entry name" value="Peptidase_M23"/>
    <property type="match status" value="1"/>
</dbReference>
<dbReference type="CDD" id="cd12797">
    <property type="entry name" value="M23_peptidase"/>
    <property type="match status" value="1"/>
</dbReference>
<dbReference type="OrthoDB" id="5372565at2"/>
<reference evidence="5" key="3">
    <citation type="submission" date="2018-04" db="EMBL/GenBank/DDBJ databases">
        <authorList>
            <person name="Sheh A."/>
            <person name="Shen Z."/>
            <person name="Mannion A.J."/>
            <person name="Fox J.G."/>
        </authorList>
    </citation>
    <scope>NUCLEOTIDE SEQUENCE</scope>
    <source>
        <strain evidence="5">MIT 97-6194</strain>
    </source>
</reference>
<feature type="coiled-coil region" evidence="1">
    <location>
        <begin position="202"/>
        <end position="302"/>
    </location>
</feature>
<evidence type="ECO:0000313" key="6">
    <source>
        <dbReference type="Proteomes" id="UP000029714"/>
    </source>
</evidence>
<reference evidence="5 6" key="2">
    <citation type="journal article" date="2016" name="Infect. Immun.">
        <title>Helicobacter saguini, a Novel Helicobacter Isolated from Cotton-Top Tamarins with Ulcerative Colitis, Has Proinflammatory Properties and Induces Typhlocolitis and Dysplasia in Gnotobiotic IL-10-/- Mice.</title>
        <authorList>
            <person name="Shen Z."/>
            <person name="Mannion A."/>
            <person name="Whary M.T."/>
            <person name="Muthupalani S."/>
            <person name="Sheh A."/>
            <person name="Feng Y."/>
            <person name="Gong G."/>
            <person name="Vandamme P."/>
            <person name="Holcombe H.R."/>
            <person name="Paster B.J."/>
            <person name="Fox J.G."/>
        </authorList>
    </citation>
    <scope>NUCLEOTIDE SEQUENCE [LARGE SCALE GENOMIC DNA]</scope>
    <source>
        <strain evidence="5 6">MIT 97-6194</strain>
    </source>
</reference>
<keyword evidence="6" id="KW-1185">Reference proteome</keyword>
<evidence type="ECO:0000256" key="2">
    <source>
        <dbReference type="SAM" id="SignalP"/>
    </source>
</evidence>
<dbReference type="AlphaFoldDB" id="A0A347VQ63"/>
<dbReference type="InterPro" id="IPR016047">
    <property type="entry name" value="M23ase_b-sheet_dom"/>
</dbReference>
<reference evidence="5 6" key="1">
    <citation type="journal article" date="2014" name="Genome Announc.">
        <title>Draft genome sequences of eight enterohepatic helicobacter species isolated from both laboratory and wild rodents.</title>
        <authorList>
            <person name="Sheh A."/>
            <person name="Shen Z."/>
            <person name="Fox J.G."/>
        </authorList>
    </citation>
    <scope>NUCLEOTIDE SEQUENCE [LARGE SCALE GENOMIC DNA]</scope>
    <source>
        <strain evidence="5 6">MIT 97-6194</strain>
    </source>
</reference>
<sequence>MKILLFILLNLALLNAANDINEINKNIAAQNQKQVAIAKQRENLNMKLSTLGQNISNNIAQIRKLDSEIQSLSRNIESNKDQNKSQEEKLKDLEFEKAKLSKKMENSKKELSALILRYMTFSQVLDDEEVQTMDDIINKEAFNILKKQTTKNIATIQKEQEIIATQIKDINASINQVTQIITTQESRQVELQKKITQQRALVENMKGEMAVYNARLKEIDNQKKELDNLLSKLNILKKNTEAANAKKEAERLAKLEAERQKKLEAERQRKAAEAKKLAQKQKEEAEKKAKAEAEKIAKTNTQEAQKFLSDKSKEIQREYDAKISTQEADLAITSFEDLKRVDSVYQKPDVAKYTGKKLISPLDSYTIEQNFGDYLDPVYKIKVFNNGVVLKPKVSDAQVYNIMDGKVIYAQEMAGLKKVVVIEHANKMNTIYSMLDKIPPTLKQGFVVSKGYVIGRVNDRLNLEIIQDGKHINPLEAIARK</sequence>
<keyword evidence="1" id="KW-0175">Coiled coil</keyword>
<comment type="caution">
    <text evidence="5">The sequence shown here is derived from an EMBL/GenBank/DDBJ whole genome shotgun (WGS) entry which is preliminary data.</text>
</comment>
<dbReference type="SUPFAM" id="SSF51261">
    <property type="entry name" value="Duplicated hybrid motif"/>
    <property type="match status" value="1"/>
</dbReference>
<gene>
    <name evidence="4" type="ORF">DCO61_09695</name>
    <name evidence="5" type="ORF">LS64_002360</name>
</gene>